<evidence type="ECO:0000259" key="3">
    <source>
        <dbReference type="Pfam" id="PF01408"/>
    </source>
</evidence>
<dbReference type="SUPFAM" id="SSF55347">
    <property type="entry name" value="Glyceraldehyde-3-phosphate dehydrogenase-like, C-terminal domain"/>
    <property type="match status" value="1"/>
</dbReference>
<dbReference type="InterPro" id="IPR000683">
    <property type="entry name" value="Gfo/Idh/MocA-like_OxRdtase_N"/>
</dbReference>
<keyword evidence="2" id="KW-0560">Oxidoreductase</keyword>
<reference evidence="5 6" key="1">
    <citation type="submission" date="2019-08" db="EMBL/GenBank/DDBJ databases">
        <title>In-depth cultivation of the pig gut microbiome towards novel bacterial diversity and tailored functional studies.</title>
        <authorList>
            <person name="Wylensek D."/>
            <person name="Hitch T.C.A."/>
            <person name="Clavel T."/>
        </authorList>
    </citation>
    <scope>NUCLEOTIDE SEQUENCE [LARGE SCALE GENOMIC DNA]</scope>
    <source>
        <strain evidence="5 6">NM-380-WT-3C1</strain>
    </source>
</reference>
<feature type="domain" description="GFO/IDH/MocA-like oxidoreductase" evidence="4">
    <location>
        <begin position="132"/>
        <end position="246"/>
    </location>
</feature>
<dbReference type="GO" id="GO:0000166">
    <property type="term" value="F:nucleotide binding"/>
    <property type="evidence" value="ECO:0007669"/>
    <property type="project" value="InterPro"/>
</dbReference>
<name>A0A7X2TQR1_9SPIO</name>
<evidence type="ECO:0000256" key="1">
    <source>
        <dbReference type="ARBA" id="ARBA00010928"/>
    </source>
</evidence>
<evidence type="ECO:0000256" key="2">
    <source>
        <dbReference type="ARBA" id="ARBA00023002"/>
    </source>
</evidence>
<comment type="caution">
    <text evidence="5">The sequence shown here is derived from an EMBL/GenBank/DDBJ whole genome shotgun (WGS) entry which is preliminary data.</text>
</comment>
<keyword evidence="6" id="KW-1185">Reference proteome</keyword>
<feature type="domain" description="Gfo/Idh/MocA-like oxidoreductase N-terminal" evidence="3">
    <location>
        <begin position="1"/>
        <end position="121"/>
    </location>
</feature>
<dbReference type="Proteomes" id="UP000460549">
    <property type="component" value="Unassembled WGS sequence"/>
</dbReference>
<gene>
    <name evidence="5" type="ORF">FYJ80_08205</name>
</gene>
<comment type="similarity">
    <text evidence="1">Belongs to the Gfo/Idh/MocA family.</text>
</comment>
<dbReference type="GO" id="GO:0016491">
    <property type="term" value="F:oxidoreductase activity"/>
    <property type="evidence" value="ECO:0007669"/>
    <property type="project" value="UniProtKB-KW"/>
</dbReference>
<dbReference type="Gene3D" id="3.30.360.10">
    <property type="entry name" value="Dihydrodipicolinate Reductase, domain 2"/>
    <property type="match status" value="1"/>
</dbReference>
<dbReference type="Gene3D" id="3.40.50.720">
    <property type="entry name" value="NAD(P)-binding Rossmann-like Domain"/>
    <property type="match status" value="1"/>
</dbReference>
<protein>
    <submittedName>
        <fullName evidence="5">Gfo/Idh/MocA family oxidoreductase</fullName>
    </submittedName>
</protein>
<evidence type="ECO:0000313" key="5">
    <source>
        <dbReference type="EMBL" id="MSU06756.1"/>
    </source>
</evidence>
<organism evidence="5 6">
    <name type="scientific">Bullifex porci</name>
    <dbReference type="NCBI Taxonomy" id="2606638"/>
    <lineage>
        <taxon>Bacteria</taxon>
        <taxon>Pseudomonadati</taxon>
        <taxon>Spirochaetota</taxon>
        <taxon>Spirochaetia</taxon>
        <taxon>Spirochaetales</taxon>
        <taxon>Spirochaetaceae</taxon>
        <taxon>Bullifex</taxon>
    </lineage>
</organism>
<proteinExistence type="inferred from homology"/>
<dbReference type="PANTHER" id="PTHR22604:SF105">
    <property type="entry name" value="TRANS-1,2-DIHYDROBENZENE-1,2-DIOL DEHYDROGENASE"/>
    <property type="match status" value="1"/>
</dbReference>
<dbReference type="EMBL" id="VUNN01000016">
    <property type="protein sequence ID" value="MSU06756.1"/>
    <property type="molecule type" value="Genomic_DNA"/>
</dbReference>
<dbReference type="Pfam" id="PF01408">
    <property type="entry name" value="GFO_IDH_MocA"/>
    <property type="match status" value="1"/>
</dbReference>
<dbReference type="InterPro" id="IPR055170">
    <property type="entry name" value="GFO_IDH_MocA-like_dom"/>
</dbReference>
<dbReference type="Pfam" id="PF22725">
    <property type="entry name" value="GFO_IDH_MocA_C3"/>
    <property type="match status" value="1"/>
</dbReference>
<dbReference type="AlphaFoldDB" id="A0A7X2TQR1"/>
<dbReference type="RefSeq" id="WP_154425868.1">
    <property type="nucleotide sequence ID" value="NZ_VUNN01000016.1"/>
</dbReference>
<evidence type="ECO:0000259" key="4">
    <source>
        <dbReference type="Pfam" id="PF22725"/>
    </source>
</evidence>
<dbReference type="SUPFAM" id="SSF51735">
    <property type="entry name" value="NAD(P)-binding Rossmann-fold domains"/>
    <property type="match status" value="1"/>
</dbReference>
<accession>A0A7X2TQR1</accession>
<sequence>MNWGIIGTGNIASKFAKTINQMNNEGERVIAVASRSQDTAESFAREYSINKAYSSYSDLFSDDDIEIVYIATPNNLHKEEIEEALLNSKHVLCEKPITLNPEDAISLYSLAKSKNLFLMEGLWTYFLPGAKELNRLITQGAIGKIKSVKLAYGFAPQGARRERKLLSKLGGGALLDIGIYNLGLISTLGLKDLSISSTRVKLNEYNTDSYSETKLIAANGALITSINAIDQEYERVCTIIGDKGKIIIPDFQHLTSFTVNDKEYSFPVEINGFEYEIRECRACISEGKTHSDIYSPDISIYLSQLIYRIRMLWNMKFDCE</sequence>
<dbReference type="InterPro" id="IPR036291">
    <property type="entry name" value="NAD(P)-bd_dom_sf"/>
</dbReference>
<dbReference type="InterPro" id="IPR050984">
    <property type="entry name" value="Gfo/Idh/MocA_domain"/>
</dbReference>
<evidence type="ECO:0000313" key="6">
    <source>
        <dbReference type="Proteomes" id="UP000460549"/>
    </source>
</evidence>
<dbReference type="PANTHER" id="PTHR22604">
    <property type="entry name" value="OXIDOREDUCTASES"/>
    <property type="match status" value="1"/>
</dbReference>